<evidence type="ECO:0000256" key="5">
    <source>
        <dbReference type="ARBA" id="ARBA00022777"/>
    </source>
</evidence>
<dbReference type="GO" id="GO:0031179">
    <property type="term" value="P:peptide modification"/>
    <property type="evidence" value="ECO:0007669"/>
    <property type="project" value="InterPro"/>
</dbReference>
<dbReference type="Gene3D" id="3.30.200.20">
    <property type="entry name" value="Phosphorylase Kinase, domain 1"/>
    <property type="match status" value="1"/>
</dbReference>
<dbReference type="InterPro" id="IPR007822">
    <property type="entry name" value="LANC-like"/>
</dbReference>
<dbReference type="GO" id="GO:0005524">
    <property type="term" value="F:ATP binding"/>
    <property type="evidence" value="ECO:0007669"/>
    <property type="project" value="UniProtKB-KW"/>
</dbReference>
<evidence type="ECO:0000256" key="4">
    <source>
        <dbReference type="ARBA" id="ARBA00022741"/>
    </source>
</evidence>
<dbReference type="EC" id="2.7.11.1" evidence="1"/>
<evidence type="ECO:0000256" key="6">
    <source>
        <dbReference type="ARBA" id="ARBA00022840"/>
    </source>
</evidence>
<dbReference type="InterPro" id="IPR011009">
    <property type="entry name" value="Kinase-like_dom_sf"/>
</dbReference>
<accession>A0A386WJH6</accession>
<dbReference type="EMBL" id="CP024087">
    <property type="protein sequence ID" value="AYF27589.1"/>
    <property type="molecule type" value="Genomic_DNA"/>
</dbReference>
<sequence length="907" mass="99510">MEPVRTTAATHRTPRTPIPSVTAARFAMPTPGAFLIADPVHVDSPAYVADTASRFPLADQTPPTGWRVAEHGGWVMWHPTQAQLPQQGWKVHVSVGLDDAADVLDLVREHCVRHRVAFKFQRSRRLALVNNEKYAHRAGSGKLAALYPADDTALRRILDDLGARLAGYRGPYVLSDLRWHDGPLYLRYGGFAELWCVDGDEPVPAVVRPDGALVPDRREPVFTVPDWAPVPDFVAERIAAVAAETHDDPPYRIDEALHHSNAGGVYRATDLRDGRTVVLREARPLAGLDGAGTDALTRLRREEDMLRRLAGLDCVPRLLDRLTWWEHEFLVEEFVEGDTLQHHLAMRHPLIHPDPTDQDLADYTAWALDVIDRVETALSQVHARGVVFGDLHTANVMIRPDGRIVLVDFEQAYLVDEDFTPSLGDPGFATPRIRRGPAVDRYALACLRLAVFLPITQLTALTDEKFHDLTTAARRFPLPAGYLQRIRDDLHTARTAPTTDGTTTAPDRSRVTRFPWPTAQTADHTPLLESLAAGIRATATPHRTDRLFPGDPGQFPHGGATLAHGAAGVIWALVTTGADYPERDEHLDWLIRAARRLPTTHLGLYDGLAGIAALLDRTGRHDDAAELLDRCRTGLHDRYGPGLHSGLAGIGLALLRTGRPVPDDALRIGDRLARTLTGDTKQPVPEPARPGLLRGWSGPAVFLTRLHEATGDPAWLRAARTAVRRDLEHTVRDDKGNLHVRDGARRLFYLDEGSAGIAVAAHTLLHHGERPWLRDVVTTVRRTVDVEFVLLPGLFHGRAGLLATAALLADDPPPHRPRATRPVALVRDGATRHHPAHLTRLAWHAYALDGRLAFPGDTLLRISTDLAAGGAGILSAMHAALHRTGVTLPFLDAPTHVASTDHLLAAS</sequence>
<dbReference type="GO" id="GO:0005975">
    <property type="term" value="P:carbohydrate metabolic process"/>
    <property type="evidence" value="ECO:0007669"/>
    <property type="project" value="InterPro"/>
</dbReference>
<keyword evidence="5" id="KW-0418">Kinase</keyword>
<gene>
    <name evidence="8" type="ORF">CSH63_09125</name>
</gene>
<evidence type="ECO:0000313" key="8">
    <source>
        <dbReference type="EMBL" id="AYF27589.1"/>
    </source>
</evidence>
<dbReference type="Pfam" id="PF25816">
    <property type="entry name" value="RamC_N"/>
    <property type="match status" value="1"/>
</dbReference>
<feature type="domain" description="Protein kinase" evidence="7">
    <location>
        <begin position="251"/>
        <end position="567"/>
    </location>
</feature>
<dbReference type="PANTHER" id="PTHR43289">
    <property type="entry name" value="MITOGEN-ACTIVATED PROTEIN KINASE KINASE KINASE 20-RELATED"/>
    <property type="match status" value="1"/>
</dbReference>
<reference evidence="8 9" key="1">
    <citation type="submission" date="2017-10" db="EMBL/GenBank/DDBJ databases">
        <title>Integration of genomic and chemical information greatly accelerates assignment of the full stereostructure of myelolactone, a potent inhibitor of myeloma from a marine-derived Micromonospora.</title>
        <authorList>
            <person name="Kim M.C."/>
            <person name="Machado H."/>
            <person name="Jensen P.R."/>
            <person name="Fenical W."/>
        </authorList>
    </citation>
    <scope>NUCLEOTIDE SEQUENCE [LARGE SCALE GENOMIC DNA]</scope>
    <source>
        <strain evidence="8 9">CNY-010</strain>
    </source>
</reference>
<dbReference type="InterPro" id="IPR053524">
    <property type="entry name" value="Aerial_hyphae_peptide-synth"/>
</dbReference>
<dbReference type="PANTHER" id="PTHR43289:SF6">
    <property type="entry name" value="SERINE_THREONINE-PROTEIN KINASE NEKL-3"/>
    <property type="match status" value="1"/>
</dbReference>
<evidence type="ECO:0000256" key="3">
    <source>
        <dbReference type="ARBA" id="ARBA00022679"/>
    </source>
</evidence>
<dbReference type="InterPro" id="IPR058053">
    <property type="entry name" value="RamC_C"/>
</dbReference>
<organism evidence="8 9">
    <name type="scientific">Micromonospora tulbaghiae</name>
    <dbReference type="NCBI Taxonomy" id="479978"/>
    <lineage>
        <taxon>Bacteria</taxon>
        <taxon>Bacillati</taxon>
        <taxon>Actinomycetota</taxon>
        <taxon>Actinomycetes</taxon>
        <taxon>Micromonosporales</taxon>
        <taxon>Micromonosporaceae</taxon>
        <taxon>Micromonospora</taxon>
    </lineage>
</organism>
<protein>
    <recommendedName>
        <fullName evidence="1">non-specific serine/threonine protein kinase</fullName>
        <ecNumber evidence="1">2.7.11.1</ecNumber>
    </recommendedName>
</protein>
<proteinExistence type="predicted"/>
<dbReference type="Gene3D" id="1.10.510.10">
    <property type="entry name" value="Transferase(Phosphotransferase) domain 1"/>
    <property type="match status" value="1"/>
</dbReference>
<keyword evidence="2" id="KW-0723">Serine/threonine-protein kinase</keyword>
<dbReference type="SMART" id="SM01260">
    <property type="entry name" value="LANC_like"/>
    <property type="match status" value="1"/>
</dbReference>
<dbReference type="InterPro" id="IPR057929">
    <property type="entry name" value="RamC_N"/>
</dbReference>
<keyword evidence="6" id="KW-0067">ATP-binding</keyword>
<name>A0A386WJH6_9ACTN</name>
<dbReference type="SUPFAM" id="SSF56112">
    <property type="entry name" value="Protein kinase-like (PK-like)"/>
    <property type="match status" value="1"/>
</dbReference>
<dbReference type="InterPro" id="IPR012341">
    <property type="entry name" value="6hp_glycosidase-like_sf"/>
</dbReference>
<evidence type="ECO:0000259" key="7">
    <source>
        <dbReference type="PROSITE" id="PS50011"/>
    </source>
</evidence>
<evidence type="ECO:0000313" key="9">
    <source>
        <dbReference type="Proteomes" id="UP000267804"/>
    </source>
</evidence>
<dbReference type="KEGG" id="mtua:CSH63_09125"/>
<dbReference type="SMART" id="SM00220">
    <property type="entry name" value="S_TKc"/>
    <property type="match status" value="1"/>
</dbReference>
<evidence type="ECO:0000256" key="2">
    <source>
        <dbReference type="ARBA" id="ARBA00022527"/>
    </source>
</evidence>
<dbReference type="CDD" id="cd04791">
    <property type="entry name" value="LanC_SerThrkinase"/>
    <property type="match status" value="1"/>
</dbReference>
<dbReference type="SUPFAM" id="SSF158745">
    <property type="entry name" value="LanC-like"/>
    <property type="match status" value="1"/>
</dbReference>
<dbReference type="AlphaFoldDB" id="A0A386WJH6"/>
<dbReference type="Gene3D" id="1.50.10.10">
    <property type="match status" value="2"/>
</dbReference>
<keyword evidence="4" id="KW-0547">Nucleotide-binding</keyword>
<dbReference type="PROSITE" id="PS50011">
    <property type="entry name" value="PROTEIN_KINASE_DOM"/>
    <property type="match status" value="1"/>
</dbReference>
<dbReference type="InterPro" id="IPR000719">
    <property type="entry name" value="Prot_kinase_dom"/>
</dbReference>
<dbReference type="GO" id="GO:0004674">
    <property type="term" value="F:protein serine/threonine kinase activity"/>
    <property type="evidence" value="ECO:0007669"/>
    <property type="project" value="UniProtKB-KW"/>
</dbReference>
<keyword evidence="3" id="KW-0808">Transferase</keyword>
<dbReference type="Proteomes" id="UP000267804">
    <property type="component" value="Chromosome"/>
</dbReference>
<evidence type="ECO:0000256" key="1">
    <source>
        <dbReference type="ARBA" id="ARBA00012513"/>
    </source>
</evidence>
<dbReference type="Pfam" id="PF00069">
    <property type="entry name" value="Pkinase"/>
    <property type="match status" value="1"/>
</dbReference>
<dbReference type="NCBIfam" id="NF038151">
    <property type="entry name" value="lanthi_synth_III"/>
    <property type="match status" value="1"/>
</dbReference>